<dbReference type="Pfam" id="PF22766">
    <property type="entry name" value="ZW10_C2"/>
    <property type="match status" value="1"/>
</dbReference>
<reference evidence="7 8" key="1">
    <citation type="journal article" date="2024" name="Nat. Commun.">
        <title>Phylogenomics reveals the evolutionary origins of lichenization in chlorophyte algae.</title>
        <authorList>
            <person name="Puginier C."/>
            <person name="Libourel C."/>
            <person name="Otte J."/>
            <person name="Skaloud P."/>
            <person name="Haon M."/>
            <person name="Grisel S."/>
            <person name="Petersen M."/>
            <person name="Berrin J.G."/>
            <person name="Delaux P.M."/>
            <person name="Dal Grande F."/>
            <person name="Keller J."/>
        </authorList>
    </citation>
    <scope>NUCLEOTIDE SEQUENCE [LARGE SCALE GENOMIC DNA]</scope>
    <source>
        <strain evidence="7 8">SAG 245.80</strain>
    </source>
</reference>
<name>A0AAW1RT19_9CHLO</name>
<evidence type="ECO:0000256" key="2">
    <source>
        <dbReference type="ARBA" id="ARBA00022670"/>
    </source>
</evidence>
<dbReference type="PANTHER" id="PTHR32060:SF7">
    <property type="entry name" value="CARBOXYL-TERMINAL-PROCESSING PEPTIDASE 2, CHLOROPLASTIC"/>
    <property type="match status" value="1"/>
</dbReference>
<feature type="domain" description="PDZ" evidence="6">
    <location>
        <begin position="870"/>
        <end position="944"/>
    </location>
</feature>
<dbReference type="InterPro" id="IPR036034">
    <property type="entry name" value="PDZ_sf"/>
</dbReference>
<proteinExistence type="inferred from homology"/>
<dbReference type="SUPFAM" id="SSF50156">
    <property type="entry name" value="PDZ domain-like"/>
    <property type="match status" value="1"/>
</dbReference>
<evidence type="ECO:0000313" key="8">
    <source>
        <dbReference type="Proteomes" id="UP001445335"/>
    </source>
</evidence>
<dbReference type="InterPro" id="IPR001478">
    <property type="entry name" value="PDZ"/>
</dbReference>
<dbReference type="CDD" id="cd07560">
    <property type="entry name" value="Peptidase_S41_CPP"/>
    <property type="match status" value="1"/>
</dbReference>
<dbReference type="InterPro" id="IPR004447">
    <property type="entry name" value="Peptidase_S41A"/>
</dbReference>
<dbReference type="InterPro" id="IPR055148">
    <property type="entry name" value="ZW10_C_2"/>
</dbReference>
<accession>A0AAW1RT19</accession>
<dbReference type="Gene3D" id="2.30.42.10">
    <property type="match status" value="1"/>
</dbReference>
<gene>
    <name evidence="7" type="ORF">WJX81_004211</name>
</gene>
<keyword evidence="2" id="KW-0645">Protease</keyword>
<keyword evidence="8" id="KW-1185">Reference proteome</keyword>
<dbReference type="PANTHER" id="PTHR32060">
    <property type="entry name" value="TAIL-SPECIFIC PROTEASE"/>
    <property type="match status" value="1"/>
</dbReference>
<dbReference type="Pfam" id="PF03572">
    <property type="entry name" value="Peptidase_S41"/>
    <property type="match status" value="1"/>
</dbReference>
<dbReference type="GO" id="GO:0004175">
    <property type="term" value="F:endopeptidase activity"/>
    <property type="evidence" value="ECO:0007669"/>
    <property type="project" value="TreeGrafter"/>
</dbReference>
<evidence type="ECO:0000256" key="4">
    <source>
        <dbReference type="ARBA" id="ARBA00022825"/>
    </source>
</evidence>
<dbReference type="Pfam" id="PF20666">
    <property type="entry name" value="ZW10_C"/>
    <property type="match status" value="1"/>
</dbReference>
<dbReference type="InterPro" id="IPR046362">
    <property type="entry name" value="Zw10/DSL1_C_sf"/>
</dbReference>
<protein>
    <recommendedName>
        <fullName evidence="6">PDZ domain-containing protein</fullName>
    </recommendedName>
</protein>
<keyword evidence="4" id="KW-0720">Serine protease</keyword>
<dbReference type="SUPFAM" id="SSF52096">
    <property type="entry name" value="ClpP/crotonase"/>
    <property type="match status" value="1"/>
</dbReference>
<evidence type="ECO:0000256" key="5">
    <source>
        <dbReference type="SAM" id="MobiDB-lite"/>
    </source>
</evidence>
<dbReference type="CDD" id="cd06782">
    <property type="entry name" value="cpPDZ_CPP-like"/>
    <property type="match status" value="1"/>
</dbReference>
<sequence>MHARIYELRNGGMTDVSDVLTALLPKRGANEGLNSSALQEYVDRLDARKSQVLLAFYSQVGAHAADAGPPGAGADSLGPAAALAAVPVAAALVDPEVVALAAQQCRLAQELEAARREAAALAAEAEAQQRLARFDAHLRAGAFSEAAWCLLELRRASADSGAAGMCPAVDQRYSALAEALAHEVAARIAVEGGPPWSAVRVTRPSALSDVWKALEIAELLPPQLQALASRLVEGLVLPLLAISGSVAVTKSAEDAGASEAVLRWRPGAGAGVEDALLECLAFLADVACGGGQATFAALGALAEAFQRAARAAQRFEEAAARTGFVPVDADGRGRIGVYVHHALDKLLHSRRLKVVAVARRLLLVPDHETIVVGLPLRPLSADPQASEASASFMTVGSDAMDEGNSNGDGAVSAAPAPNQFSAPEPAPAPDLALEGEDQPLLARGTYRVTRTAEALAELMADALVEAASCGSPALAQTLAAAVRDAAELAGVLPPATRASDLQVPQQAALFHNDCAFLAERLLVAPYLYAPGLAAAAPSAPAQFVDAAQRLRAAGVAVLQEQVQRQCEEVRGVLQGAEGFRRVNVAQRGITARKVVQQALAALRRLGAVLCDVLPPRELADVTGAVVQALAERAAEDLLALADISMEESEDLPRILAPLADDAAGAALGRAGAGASAVPSRAQLIAALEARAPALLRLREVLAVMGARLAEIRAWWLEGRLAAAGLPAPAVAELVHALLSSKARRAHEKSDLSSPASAAHEASRASLWSATASQAGRLLAAAGLSVALALAPQPCPSHAVTTEQLLFLEAWRAVDRAYYDKSFNGQSWFRLRERFLRDEPMVERADTYAAIRKALATLDDPFTRLLEPARLAALRRGNAGSLTGVGLEVGFDTASPGVQSELVVITPSAGGPAERAGITPRDTLVAIDGRPLAGLTLYDAGEMLQGPEGSEVVLRVRPYQQVATRDVALTRQKIAFNPVSPQLCAGVSPSLTASLGGGSGAARWGGTLNPTPADTSTDGAAKAGGGKLGYIRVATFSKQTGEGVRAALEQLRASGAERYVLDIRNNGGGLFPAGVDVARMFLQRGDIVLIADSQGVRDSYEADGRALEPSAPLVVLVNRGTASASEVLAGALQDNGRARVAGTPTFGKGLIQTIVELSDGSGVAVTVARYQTPAGTDINKVGIQPDVALAPEAMPPTDGAGFCRYVASADAPALFGPARAAPALLARVAQDTAGTPTAAS</sequence>
<dbReference type="Gene3D" id="1.10.357.150">
    <property type="match status" value="1"/>
</dbReference>
<keyword evidence="3" id="KW-0378">Hydrolase</keyword>
<dbReference type="InterPro" id="IPR041489">
    <property type="entry name" value="PDZ_6"/>
</dbReference>
<dbReference type="GO" id="GO:0008236">
    <property type="term" value="F:serine-type peptidase activity"/>
    <property type="evidence" value="ECO:0007669"/>
    <property type="project" value="UniProtKB-KW"/>
</dbReference>
<evidence type="ECO:0000259" key="6">
    <source>
        <dbReference type="PROSITE" id="PS50106"/>
    </source>
</evidence>
<evidence type="ECO:0000256" key="3">
    <source>
        <dbReference type="ARBA" id="ARBA00022801"/>
    </source>
</evidence>
<dbReference type="InterPro" id="IPR005151">
    <property type="entry name" value="Tail-specific_protease"/>
</dbReference>
<feature type="region of interest" description="Disordered" evidence="5">
    <location>
        <begin position="397"/>
        <end position="432"/>
    </location>
</feature>
<dbReference type="InterPro" id="IPR048343">
    <property type="entry name" value="ZW10_C"/>
</dbReference>
<dbReference type="Proteomes" id="UP001445335">
    <property type="component" value="Unassembled WGS sequence"/>
</dbReference>
<dbReference type="Pfam" id="PF17820">
    <property type="entry name" value="PDZ_6"/>
    <property type="match status" value="1"/>
</dbReference>
<dbReference type="Gene3D" id="3.30.750.44">
    <property type="match status" value="1"/>
</dbReference>
<dbReference type="Gene3D" id="3.90.226.10">
    <property type="entry name" value="2-enoyl-CoA Hydratase, Chain A, domain 1"/>
    <property type="match status" value="1"/>
</dbReference>
<dbReference type="SMART" id="SM00245">
    <property type="entry name" value="TSPc"/>
    <property type="match status" value="1"/>
</dbReference>
<evidence type="ECO:0000256" key="1">
    <source>
        <dbReference type="ARBA" id="ARBA00009179"/>
    </source>
</evidence>
<comment type="caution">
    <text evidence="7">The sequence shown here is derived from an EMBL/GenBank/DDBJ whole genome shotgun (WGS) entry which is preliminary data.</text>
</comment>
<dbReference type="GO" id="GO:0006508">
    <property type="term" value="P:proteolysis"/>
    <property type="evidence" value="ECO:0007669"/>
    <property type="project" value="UniProtKB-KW"/>
</dbReference>
<dbReference type="AlphaFoldDB" id="A0AAW1RT19"/>
<comment type="similarity">
    <text evidence="1">Belongs to the peptidase S41A family.</text>
</comment>
<dbReference type="PROSITE" id="PS50106">
    <property type="entry name" value="PDZ"/>
    <property type="match status" value="1"/>
</dbReference>
<evidence type="ECO:0000313" key="7">
    <source>
        <dbReference type="EMBL" id="KAK9836978.1"/>
    </source>
</evidence>
<organism evidence="7 8">
    <name type="scientific">Elliptochloris bilobata</name>
    <dbReference type="NCBI Taxonomy" id="381761"/>
    <lineage>
        <taxon>Eukaryota</taxon>
        <taxon>Viridiplantae</taxon>
        <taxon>Chlorophyta</taxon>
        <taxon>core chlorophytes</taxon>
        <taxon>Trebouxiophyceae</taxon>
        <taxon>Trebouxiophyceae incertae sedis</taxon>
        <taxon>Elliptochloris clade</taxon>
        <taxon>Elliptochloris</taxon>
    </lineage>
</organism>
<dbReference type="SMART" id="SM00228">
    <property type="entry name" value="PDZ"/>
    <property type="match status" value="1"/>
</dbReference>
<dbReference type="InterPro" id="IPR029045">
    <property type="entry name" value="ClpP/crotonase-like_dom_sf"/>
</dbReference>
<dbReference type="EMBL" id="JALJOU010000024">
    <property type="protein sequence ID" value="KAK9836978.1"/>
    <property type="molecule type" value="Genomic_DNA"/>
</dbReference>